<accession>A0ABD0L0P3</accession>
<gene>
    <name evidence="3" type="ORF">BaRGS_00015609</name>
</gene>
<dbReference type="PANTHER" id="PTHR13271">
    <property type="entry name" value="UNCHARACTERIZED PUTATIVE METHYLTRANSFERASE"/>
    <property type="match status" value="1"/>
</dbReference>
<dbReference type="InterPro" id="IPR001214">
    <property type="entry name" value="SET_dom"/>
</dbReference>
<keyword evidence="4" id="KW-1185">Reference proteome</keyword>
<dbReference type="CDD" id="cd19177">
    <property type="entry name" value="SET_SETD4"/>
    <property type="match status" value="1"/>
</dbReference>
<comment type="caution">
    <text evidence="3">The sequence shown here is derived from an EMBL/GenBank/DDBJ whole genome shotgun (WGS) entry which is preliminary data.</text>
</comment>
<dbReference type="PROSITE" id="PS50280">
    <property type="entry name" value="SET"/>
    <property type="match status" value="1"/>
</dbReference>
<reference evidence="3 4" key="1">
    <citation type="journal article" date="2023" name="Sci. Data">
        <title>Genome assembly of the Korean intertidal mud-creeper Batillaria attramentaria.</title>
        <authorList>
            <person name="Patra A.K."/>
            <person name="Ho P.T."/>
            <person name="Jun S."/>
            <person name="Lee S.J."/>
            <person name="Kim Y."/>
            <person name="Won Y.J."/>
        </authorList>
    </citation>
    <scope>NUCLEOTIDE SEQUENCE [LARGE SCALE GENOMIC DNA]</scope>
    <source>
        <strain evidence="3">Wonlab-2016</strain>
    </source>
</reference>
<protein>
    <recommendedName>
        <fullName evidence="2">SET domain-containing protein</fullName>
    </recommendedName>
</protein>
<dbReference type="InterPro" id="IPR044429">
    <property type="entry name" value="SETD4_SET"/>
</dbReference>
<dbReference type="Pfam" id="PF00856">
    <property type="entry name" value="SET"/>
    <property type="match status" value="1"/>
</dbReference>
<name>A0ABD0L0P3_9CAEN</name>
<dbReference type="Gene3D" id="3.90.1410.10">
    <property type="entry name" value="set domain protein methyltransferase, domain 1"/>
    <property type="match status" value="1"/>
</dbReference>
<dbReference type="SUPFAM" id="SSF82199">
    <property type="entry name" value="SET domain"/>
    <property type="match status" value="1"/>
</dbReference>
<dbReference type="InterPro" id="IPR046341">
    <property type="entry name" value="SET_dom_sf"/>
</dbReference>
<evidence type="ECO:0000259" key="2">
    <source>
        <dbReference type="PROSITE" id="PS50280"/>
    </source>
</evidence>
<feature type="compositionally biased region" description="Basic residues" evidence="1">
    <location>
        <begin position="1"/>
        <end position="17"/>
    </location>
</feature>
<dbReference type="EMBL" id="JACVVK020000096">
    <property type="protein sequence ID" value="KAK7493088.1"/>
    <property type="molecule type" value="Genomic_DNA"/>
</dbReference>
<organism evidence="3 4">
    <name type="scientific">Batillaria attramentaria</name>
    <dbReference type="NCBI Taxonomy" id="370345"/>
    <lineage>
        <taxon>Eukaryota</taxon>
        <taxon>Metazoa</taxon>
        <taxon>Spiralia</taxon>
        <taxon>Lophotrochozoa</taxon>
        <taxon>Mollusca</taxon>
        <taxon>Gastropoda</taxon>
        <taxon>Caenogastropoda</taxon>
        <taxon>Sorbeoconcha</taxon>
        <taxon>Cerithioidea</taxon>
        <taxon>Batillariidae</taxon>
        <taxon>Batillaria</taxon>
    </lineage>
</organism>
<evidence type="ECO:0000256" key="1">
    <source>
        <dbReference type="SAM" id="MobiDB-lite"/>
    </source>
</evidence>
<evidence type="ECO:0000313" key="4">
    <source>
        <dbReference type="Proteomes" id="UP001519460"/>
    </source>
</evidence>
<feature type="region of interest" description="Disordered" evidence="1">
    <location>
        <begin position="1"/>
        <end position="30"/>
    </location>
</feature>
<feature type="compositionally biased region" description="Polar residues" evidence="1">
    <location>
        <begin position="18"/>
        <end position="30"/>
    </location>
</feature>
<feature type="domain" description="SET" evidence="2">
    <location>
        <begin position="53"/>
        <end position="281"/>
    </location>
</feature>
<evidence type="ECO:0000313" key="3">
    <source>
        <dbReference type="EMBL" id="KAK7493088.1"/>
    </source>
</evidence>
<dbReference type="AlphaFoldDB" id="A0ABD0L0P3"/>
<dbReference type="Proteomes" id="UP001519460">
    <property type="component" value="Unassembled WGS sequence"/>
</dbReference>
<proteinExistence type="predicted"/>
<sequence>MGKYGRTRRHRAYKKRQGTSSTPPEENHLSNQCSEYSLRKWMVTKASRRQLKDTLRLVPFCFHDTGRGLKTKRPIPPGTAIVSVPQCLLITLTCVFNSDLGPHLKVWTQRFTSHQLLTLFLIFELSKGSNSEWHPFIKSLPVEYTMPQYFSHEEICLLVPHISQQAETCAHRTHQAHKEVFAFCQTNWPDAANFASWEKFRWAWCAVGSRCVYLDTEACVLDWVNMEQPDENYMALCPYLDLLNHTSTAKVQAGFNKQNNCYEIVTLDTYHAHDQVFINYGPHDNTTLFLVYGFTLPHNIHNAVCFSVEDLQELRGPFNITMWDHKIDILRRNKLCRELTCTMEGVSWNLKTSLTILAMDWSQLKEVHKVLGGEAVSTDLEEKVRLIAHQLINGVLVKRKQFLADKFSTGEASPHQQLAHSLLLDEINILSAALQDVT</sequence>
<dbReference type="PANTHER" id="PTHR13271:SF151">
    <property type="entry name" value="SET DOMAIN-CONTAINING PROTEIN 4"/>
    <property type="match status" value="1"/>
</dbReference>
<dbReference type="InterPro" id="IPR050600">
    <property type="entry name" value="SETD3_SETD6_MTase"/>
</dbReference>